<dbReference type="KEGG" id="mdi:METDI1450"/>
<feature type="compositionally biased region" description="Basic residues" evidence="1">
    <location>
        <begin position="35"/>
        <end position="47"/>
    </location>
</feature>
<evidence type="ECO:0000313" key="2">
    <source>
        <dbReference type="EMBL" id="CAX23056.1"/>
    </source>
</evidence>
<dbReference type="EMBL" id="FP103042">
    <property type="protein sequence ID" value="CAX23056.1"/>
    <property type="molecule type" value="Genomic_DNA"/>
</dbReference>
<feature type="compositionally biased region" description="Low complexity" evidence="1">
    <location>
        <begin position="1"/>
        <end position="12"/>
    </location>
</feature>
<dbReference type="HOGENOM" id="CLU_3027078_0_0_5"/>
<feature type="region of interest" description="Disordered" evidence="1">
    <location>
        <begin position="1"/>
        <end position="55"/>
    </location>
</feature>
<name>C7CFY0_METED</name>
<proteinExistence type="predicted"/>
<organism evidence="2 3">
    <name type="scientific">Methylorubrum extorquens (strain DSM 6343 / CIP 106787 / DM4)</name>
    <name type="common">Methylobacterium extorquens</name>
    <dbReference type="NCBI Taxonomy" id="661410"/>
    <lineage>
        <taxon>Bacteria</taxon>
        <taxon>Pseudomonadati</taxon>
        <taxon>Pseudomonadota</taxon>
        <taxon>Alphaproteobacteria</taxon>
        <taxon>Hyphomicrobiales</taxon>
        <taxon>Methylobacteriaceae</taxon>
        <taxon>Methylorubrum</taxon>
    </lineage>
</organism>
<gene>
    <name evidence="2" type="ORF">METD_I1450</name>
</gene>
<sequence length="55" mass="5837">MKMGGPSSASRPATRRRTGRGLHLCHLDAECRPGPHSRGRGVNKRRAVIAGSDAS</sequence>
<protein>
    <submittedName>
        <fullName evidence="2">Uncharacterized protein</fullName>
    </submittedName>
</protein>
<reference evidence="3" key="1">
    <citation type="journal article" date="2009" name="PLoS ONE">
        <title>Methylobacterium genome sequences: a reference blueprint to investigate microbial metabolism of C1 compounds from natural and industrial sources.</title>
        <authorList>
            <person name="Vuilleumier S."/>
            <person name="Chistoserdova L."/>
            <person name="Lee M.-C."/>
            <person name="Bringel F."/>
            <person name="Lajus A."/>
            <person name="Zhou Y."/>
            <person name="Gourion B."/>
            <person name="Barbe V."/>
            <person name="Chang J."/>
            <person name="Cruveiller S."/>
            <person name="Dossat C."/>
            <person name="Gillett W."/>
            <person name="Gruffaz C."/>
            <person name="Haugen E."/>
            <person name="Hourcade E."/>
            <person name="Levy R."/>
            <person name="Mangenot S."/>
            <person name="Muller E."/>
            <person name="Nadalig T."/>
            <person name="Pagni M."/>
            <person name="Penny C."/>
            <person name="Peyraud R."/>
            <person name="Robinson D.G."/>
            <person name="Roche D."/>
            <person name="Rouy Z."/>
            <person name="Saenampechek C."/>
            <person name="Salvignol G."/>
            <person name="Vallenet D."/>
            <person name="Wu Z."/>
            <person name="Marx C.J."/>
            <person name="Vorholt J.A."/>
            <person name="Olson M.V."/>
            <person name="Kaul R."/>
            <person name="Weissenbach J."/>
            <person name="Medigue C."/>
            <person name="Lidstrom M.E."/>
        </authorList>
    </citation>
    <scope>NUCLEOTIDE SEQUENCE [LARGE SCALE GENOMIC DNA]</scope>
    <source>
        <strain evidence="3">DSM 6343 / CIP 106787 / DM4</strain>
    </source>
</reference>
<evidence type="ECO:0000256" key="1">
    <source>
        <dbReference type="SAM" id="MobiDB-lite"/>
    </source>
</evidence>
<evidence type="ECO:0000313" key="3">
    <source>
        <dbReference type="Proteomes" id="UP000008070"/>
    </source>
</evidence>
<dbReference type="Proteomes" id="UP000008070">
    <property type="component" value="Chromosome"/>
</dbReference>
<dbReference type="AlphaFoldDB" id="C7CFY0"/>
<accession>C7CFY0</accession>